<dbReference type="EMBL" id="JARHTQ010000002">
    <property type="protein sequence ID" value="MDF2255115.1"/>
    <property type="molecule type" value="Genomic_DNA"/>
</dbReference>
<comment type="caution">
    <text evidence="1">The sequence shown here is derived from an EMBL/GenBank/DDBJ whole genome shotgun (WGS) entry which is preliminary data.</text>
</comment>
<dbReference type="PROSITE" id="PS50231">
    <property type="entry name" value="RICIN_B_LECTIN"/>
    <property type="match status" value="1"/>
</dbReference>
<evidence type="ECO:0000313" key="2">
    <source>
        <dbReference type="Proteomes" id="UP001220022"/>
    </source>
</evidence>
<evidence type="ECO:0008006" key="3">
    <source>
        <dbReference type="Google" id="ProtNLM"/>
    </source>
</evidence>
<keyword evidence="2" id="KW-1185">Reference proteome</keyword>
<dbReference type="Proteomes" id="UP001220022">
    <property type="component" value="Unassembled WGS sequence"/>
</dbReference>
<dbReference type="Gene3D" id="2.80.10.50">
    <property type="match status" value="1"/>
</dbReference>
<gene>
    <name evidence="1" type="ORF">P2L57_05035</name>
</gene>
<sequence>MNNSSNWSTTTINQWQDGHIINAVSGGCLDSAGDGSIGVNPCNDGDYQNWHLG</sequence>
<reference evidence="1 2" key="1">
    <citation type="submission" date="2023-03" db="EMBL/GenBank/DDBJ databases">
        <title>Draft genome sequence of type strain Streptomyces ferralitis JCM 14344.</title>
        <authorList>
            <person name="Klaysubun C."/>
            <person name="Duangmal K."/>
        </authorList>
    </citation>
    <scope>NUCLEOTIDE SEQUENCE [LARGE SCALE GENOMIC DNA]</scope>
    <source>
        <strain evidence="1 2">JCM 14344</strain>
    </source>
</reference>
<accession>A0ABT5YU45</accession>
<dbReference type="InterPro" id="IPR035992">
    <property type="entry name" value="Ricin_B-like_lectins"/>
</dbReference>
<evidence type="ECO:0000313" key="1">
    <source>
        <dbReference type="EMBL" id="MDF2255115.1"/>
    </source>
</evidence>
<dbReference type="SUPFAM" id="SSF50370">
    <property type="entry name" value="Ricin B-like lectins"/>
    <property type="match status" value="1"/>
</dbReference>
<proteinExistence type="predicted"/>
<name>A0ABT5YU45_9ACTN</name>
<protein>
    <recommendedName>
        <fullName evidence="3">Ricin B lectin domain-containing protein</fullName>
    </recommendedName>
</protein>
<organism evidence="1 2">
    <name type="scientific">Streptantibioticus ferralitis</name>
    <dbReference type="NCBI Taxonomy" id="236510"/>
    <lineage>
        <taxon>Bacteria</taxon>
        <taxon>Bacillati</taxon>
        <taxon>Actinomycetota</taxon>
        <taxon>Actinomycetes</taxon>
        <taxon>Kitasatosporales</taxon>
        <taxon>Streptomycetaceae</taxon>
        <taxon>Streptantibioticus</taxon>
    </lineage>
</organism>
<dbReference type="RefSeq" id="WP_275808827.1">
    <property type="nucleotide sequence ID" value="NZ_BAAANM010000012.1"/>
</dbReference>